<evidence type="ECO:0000313" key="2">
    <source>
        <dbReference type="EMBL" id="EGH35740.1"/>
    </source>
</evidence>
<dbReference type="Gene3D" id="3.40.50.300">
    <property type="entry name" value="P-loop containing nucleotide triphosphate hydrolases"/>
    <property type="match status" value="1"/>
</dbReference>
<dbReference type="EMBL" id="AEAH01003985">
    <property type="protein sequence ID" value="EGH35740.1"/>
    <property type="molecule type" value="Genomic_DNA"/>
</dbReference>
<proteinExistence type="predicted"/>
<comment type="caution">
    <text evidence="2">The sequence shown here is derived from an EMBL/GenBank/DDBJ whole genome shotgun (WGS) entry which is preliminary data.</text>
</comment>
<reference evidence="2 3" key="1">
    <citation type="journal article" date="2011" name="PLoS Pathog.">
        <title>Dynamic evolution of pathogenicity revealed by sequencing and comparative genomics of 19 Pseudomonas syringae isolates.</title>
        <authorList>
            <person name="Baltrus D.A."/>
            <person name="Nishimura M.T."/>
            <person name="Romanchuk A."/>
            <person name="Chang J.H."/>
            <person name="Mukhtar M.S."/>
            <person name="Cherkis K."/>
            <person name="Roach J."/>
            <person name="Grant S.R."/>
            <person name="Jones C.D."/>
            <person name="Dangl J.L."/>
        </authorList>
    </citation>
    <scope>NUCLEOTIDE SEQUENCE [LARGE SCALE GENOMIC DNA]</scope>
    <source>
        <strain evidence="3">M301072PT</strain>
    </source>
</reference>
<protein>
    <recommendedName>
        <fullName evidence="1">ABC transporter domain-containing protein</fullName>
    </recommendedName>
</protein>
<name>F3FZU8_PSESX</name>
<dbReference type="GO" id="GO:0016887">
    <property type="term" value="F:ATP hydrolysis activity"/>
    <property type="evidence" value="ECO:0007669"/>
    <property type="project" value="InterPro"/>
</dbReference>
<feature type="non-terminal residue" evidence="2">
    <location>
        <position position="40"/>
    </location>
</feature>
<feature type="non-terminal residue" evidence="2">
    <location>
        <position position="1"/>
    </location>
</feature>
<gene>
    <name evidence="2" type="ORF">PSYJA_44586</name>
</gene>
<organism evidence="2 3">
    <name type="scientific">Pseudomonas syringae pv. japonica str. M301072</name>
    <dbReference type="NCBI Taxonomy" id="629262"/>
    <lineage>
        <taxon>Bacteria</taxon>
        <taxon>Pseudomonadati</taxon>
        <taxon>Pseudomonadota</taxon>
        <taxon>Gammaproteobacteria</taxon>
        <taxon>Pseudomonadales</taxon>
        <taxon>Pseudomonadaceae</taxon>
        <taxon>Pseudomonas</taxon>
        <taxon>Pseudomonas syringae</taxon>
    </lineage>
</organism>
<dbReference type="InterPro" id="IPR003439">
    <property type="entry name" value="ABC_transporter-like_ATP-bd"/>
</dbReference>
<dbReference type="Proteomes" id="UP000004471">
    <property type="component" value="Unassembled WGS sequence"/>
</dbReference>
<sequence>GLIGPNGSGKTTLLGLLGGVQKPVSGSIRLLNQKLSALSS</sequence>
<dbReference type="InterPro" id="IPR027417">
    <property type="entry name" value="P-loop_NTPase"/>
</dbReference>
<dbReference type="Pfam" id="PF00005">
    <property type="entry name" value="ABC_tran"/>
    <property type="match status" value="1"/>
</dbReference>
<dbReference type="GO" id="GO:0005524">
    <property type="term" value="F:ATP binding"/>
    <property type="evidence" value="ECO:0007669"/>
    <property type="project" value="InterPro"/>
</dbReference>
<evidence type="ECO:0000259" key="1">
    <source>
        <dbReference type="Pfam" id="PF00005"/>
    </source>
</evidence>
<dbReference type="AlphaFoldDB" id="F3FZU8"/>
<dbReference type="SUPFAM" id="SSF52540">
    <property type="entry name" value="P-loop containing nucleoside triphosphate hydrolases"/>
    <property type="match status" value="1"/>
</dbReference>
<accession>F3FZU8</accession>
<evidence type="ECO:0000313" key="3">
    <source>
        <dbReference type="Proteomes" id="UP000004471"/>
    </source>
</evidence>
<feature type="domain" description="ABC transporter" evidence="1">
    <location>
        <begin position="1"/>
        <end position="37"/>
    </location>
</feature>